<feature type="signal peptide" evidence="1">
    <location>
        <begin position="1"/>
        <end position="17"/>
    </location>
</feature>
<dbReference type="KEGG" id="sus:Acid_3417"/>
<feature type="chain" id="PRO_5004162957" evidence="1">
    <location>
        <begin position="18"/>
        <end position="99"/>
    </location>
</feature>
<gene>
    <name evidence="2" type="ordered locus">Acid_3417</name>
</gene>
<dbReference type="HOGENOM" id="CLU_2318606_0_0_0"/>
<dbReference type="OrthoDB" id="123048at2"/>
<accession>Q021J9</accession>
<dbReference type="EMBL" id="CP000473">
    <property type="protein sequence ID" value="ABJ84390.1"/>
    <property type="molecule type" value="Genomic_DNA"/>
</dbReference>
<evidence type="ECO:0000256" key="1">
    <source>
        <dbReference type="SAM" id="SignalP"/>
    </source>
</evidence>
<reference evidence="2" key="1">
    <citation type="submission" date="2006-10" db="EMBL/GenBank/DDBJ databases">
        <title>Complete sequence of Solibacter usitatus Ellin6076.</title>
        <authorList>
            <consortium name="US DOE Joint Genome Institute"/>
            <person name="Copeland A."/>
            <person name="Lucas S."/>
            <person name="Lapidus A."/>
            <person name="Barry K."/>
            <person name="Detter J.C."/>
            <person name="Glavina del Rio T."/>
            <person name="Hammon N."/>
            <person name="Israni S."/>
            <person name="Dalin E."/>
            <person name="Tice H."/>
            <person name="Pitluck S."/>
            <person name="Thompson L.S."/>
            <person name="Brettin T."/>
            <person name="Bruce D."/>
            <person name="Han C."/>
            <person name="Tapia R."/>
            <person name="Gilna P."/>
            <person name="Schmutz J."/>
            <person name="Larimer F."/>
            <person name="Land M."/>
            <person name="Hauser L."/>
            <person name="Kyrpides N."/>
            <person name="Mikhailova N."/>
            <person name="Janssen P.H."/>
            <person name="Kuske C.R."/>
            <person name="Richardson P."/>
        </authorList>
    </citation>
    <scope>NUCLEOTIDE SEQUENCE</scope>
    <source>
        <strain evidence="2">Ellin6076</strain>
    </source>
</reference>
<dbReference type="eggNOG" id="ENOG5033HWH">
    <property type="taxonomic scope" value="Bacteria"/>
</dbReference>
<proteinExistence type="predicted"/>
<dbReference type="STRING" id="234267.Acid_3417"/>
<organism evidence="2">
    <name type="scientific">Solibacter usitatus (strain Ellin6076)</name>
    <dbReference type="NCBI Taxonomy" id="234267"/>
    <lineage>
        <taxon>Bacteria</taxon>
        <taxon>Pseudomonadati</taxon>
        <taxon>Acidobacteriota</taxon>
        <taxon>Terriglobia</taxon>
        <taxon>Bryobacterales</taxon>
        <taxon>Solibacteraceae</taxon>
        <taxon>Candidatus Solibacter</taxon>
    </lineage>
</organism>
<name>Q021J9_SOLUE</name>
<sequence length="99" mass="10302" precursor="true">MKKALAVFAFCAMSSMAADWTGYVVDQACAGKKEDKGAAEDHAACAARCIKGGSPAVFVSDGKVYKISNQDKVTAHAGHKVTLSGTMDGDTIKVDSVKM</sequence>
<evidence type="ECO:0000313" key="2">
    <source>
        <dbReference type="EMBL" id="ABJ84390.1"/>
    </source>
</evidence>
<dbReference type="AlphaFoldDB" id="Q021J9"/>
<dbReference type="InParanoid" id="Q021J9"/>
<keyword evidence="1" id="KW-0732">Signal</keyword>
<protein>
    <submittedName>
        <fullName evidence="2">Uncharacterized protein</fullName>
    </submittedName>
</protein>